<evidence type="ECO:0000313" key="3">
    <source>
        <dbReference type="EMBL" id="PWW76839.1"/>
    </source>
</evidence>
<dbReference type="GO" id="GO:0003723">
    <property type="term" value="F:RNA binding"/>
    <property type="evidence" value="ECO:0007669"/>
    <property type="project" value="UniProtKB-KW"/>
</dbReference>
<protein>
    <recommendedName>
        <fullName evidence="2">tRNA nucleotidyltransferase/poly(A) polymerase RNA and SrmB- binding domain-containing protein</fullName>
    </recommendedName>
</protein>
<dbReference type="GO" id="GO:0052929">
    <property type="term" value="F:ATP:3'-cytidine-cytidine-tRNA adenylyltransferase activity"/>
    <property type="evidence" value="ECO:0007669"/>
    <property type="project" value="TreeGrafter"/>
</dbReference>
<dbReference type="PANTHER" id="PTHR13734">
    <property type="entry name" value="TRNA-NUCLEOTIDYLTRANSFERASE"/>
    <property type="match status" value="1"/>
</dbReference>
<evidence type="ECO:0000256" key="1">
    <source>
        <dbReference type="ARBA" id="ARBA00022884"/>
    </source>
</evidence>
<dbReference type="Proteomes" id="UP000246991">
    <property type="component" value="Unassembled WGS sequence"/>
</dbReference>
<dbReference type="InterPro" id="IPR032828">
    <property type="entry name" value="PolyA_RNA-bd"/>
</dbReference>
<dbReference type="EMBL" id="PYWC01000030">
    <property type="protein sequence ID" value="PWW76839.1"/>
    <property type="molecule type" value="Genomic_DNA"/>
</dbReference>
<evidence type="ECO:0000259" key="2">
    <source>
        <dbReference type="Pfam" id="PF12627"/>
    </source>
</evidence>
<dbReference type="OrthoDB" id="445712at2759"/>
<sequence>MKLPEIKSALKAKISRERVGTEIGKMFQGYNPHASLSLIHEVDLYKEVFAPPIQDLPVLPVQDMKIAADIMRHLLFGSASSHPRISKLLTTSSERYHAWLIAAMSPWKNQPLPLDHNDNTPTAAVAIKEALRCSNVESEIIAKVFANWNIIQNMVINFEDWSRGKIGVEMRALGADWKNQVGACLMFELIDLKKNASSDEVEERGVMDKYETFLKTIAEEGLEGAFHFKTAECGLIPGAWMKPMIEKSLQHQLENPHKGKDELLQWVRGNRQALLDELDPP</sequence>
<keyword evidence="1" id="KW-0694">RNA-binding</keyword>
<organism evidence="3 4">
    <name type="scientific">Tuber magnatum</name>
    <name type="common">white Piedmont truffle</name>
    <dbReference type="NCBI Taxonomy" id="42249"/>
    <lineage>
        <taxon>Eukaryota</taxon>
        <taxon>Fungi</taxon>
        <taxon>Dikarya</taxon>
        <taxon>Ascomycota</taxon>
        <taxon>Pezizomycotina</taxon>
        <taxon>Pezizomycetes</taxon>
        <taxon>Pezizales</taxon>
        <taxon>Tuberaceae</taxon>
        <taxon>Tuber</taxon>
    </lineage>
</organism>
<evidence type="ECO:0000313" key="4">
    <source>
        <dbReference type="Proteomes" id="UP000246991"/>
    </source>
</evidence>
<name>A0A317SR07_9PEZI</name>
<dbReference type="SUPFAM" id="SSF81891">
    <property type="entry name" value="Poly A polymerase C-terminal region-like"/>
    <property type="match status" value="1"/>
</dbReference>
<comment type="caution">
    <text evidence="3">The sequence shown here is derived from an EMBL/GenBank/DDBJ whole genome shotgun (WGS) entry which is preliminary data.</text>
</comment>
<dbReference type="Pfam" id="PF12627">
    <property type="entry name" value="PolyA_pol_RNAbd"/>
    <property type="match status" value="1"/>
</dbReference>
<keyword evidence="4" id="KW-1185">Reference proteome</keyword>
<accession>A0A317SR07</accession>
<dbReference type="AlphaFoldDB" id="A0A317SR07"/>
<dbReference type="Gene3D" id="1.10.3090.10">
    <property type="entry name" value="cca-adding enzyme, domain 2"/>
    <property type="match status" value="1"/>
</dbReference>
<dbReference type="PANTHER" id="PTHR13734:SF5">
    <property type="entry name" value="CCA TRNA NUCLEOTIDYLTRANSFERASE, MITOCHONDRIAL"/>
    <property type="match status" value="1"/>
</dbReference>
<dbReference type="GO" id="GO:0052927">
    <property type="term" value="F:CC tRNA cytidylyltransferase activity"/>
    <property type="evidence" value="ECO:0007669"/>
    <property type="project" value="TreeGrafter"/>
</dbReference>
<proteinExistence type="predicted"/>
<reference evidence="3 4" key="1">
    <citation type="submission" date="2018-03" db="EMBL/GenBank/DDBJ databases">
        <title>Genomes of Pezizomycetes fungi and the evolution of truffles.</title>
        <authorList>
            <person name="Murat C."/>
            <person name="Payen T."/>
            <person name="Noel B."/>
            <person name="Kuo A."/>
            <person name="Martin F.M."/>
        </authorList>
    </citation>
    <scope>NUCLEOTIDE SEQUENCE [LARGE SCALE GENOMIC DNA]</scope>
    <source>
        <strain evidence="3">091103-1</strain>
    </source>
</reference>
<feature type="domain" description="tRNA nucleotidyltransferase/poly(A) polymerase RNA and SrmB- binding" evidence="2">
    <location>
        <begin position="12"/>
        <end position="51"/>
    </location>
</feature>
<gene>
    <name evidence="3" type="ORF">C7212DRAFT_363786</name>
</gene>
<dbReference type="STRING" id="42249.A0A317SR07"/>
<dbReference type="GO" id="GO:0001680">
    <property type="term" value="P:tRNA 3'-terminal CCA addition"/>
    <property type="evidence" value="ECO:0007669"/>
    <property type="project" value="TreeGrafter"/>
</dbReference>